<comment type="caution">
    <text evidence="1">The sequence shown here is derived from an EMBL/GenBank/DDBJ whole genome shotgun (WGS) entry which is preliminary data.</text>
</comment>
<accession>A0A1V2I551</accession>
<keyword evidence="2" id="KW-1185">Reference proteome</keyword>
<gene>
    <name evidence="1" type="ORF">BL253_27240</name>
</gene>
<name>A0A1V2I551_9ACTN</name>
<proteinExistence type="predicted"/>
<sequence>MIDKIAEPAEATWAVTDMGGRPVTCGLRLLSDRTYEDPVAGRDVMAAAAAPRSACGSPSTPSRNTAYRAVRSRRVWPM</sequence>
<dbReference type="EMBL" id="MOMC01000059">
    <property type="protein sequence ID" value="ONH25504.1"/>
    <property type="molecule type" value="Genomic_DNA"/>
</dbReference>
<organism evidence="1 2">
    <name type="scientific">Pseudofrankia asymbiotica</name>
    <dbReference type="NCBI Taxonomy" id="1834516"/>
    <lineage>
        <taxon>Bacteria</taxon>
        <taxon>Bacillati</taxon>
        <taxon>Actinomycetota</taxon>
        <taxon>Actinomycetes</taxon>
        <taxon>Frankiales</taxon>
        <taxon>Frankiaceae</taxon>
        <taxon>Pseudofrankia</taxon>
    </lineage>
</organism>
<reference evidence="2" key="1">
    <citation type="submission" date="2016-10" db="EMBL/GenBank/DDBJ databases">
        <title>Frankia sp. NRRL B-16386 Genome sequencing.</title>
        <authorList>
            <person name="Ghodhbane-Gtari F."/>
            <person name="Swanson E."/>
            <person name="Gueddou A."/>
            <person name="Hezbri K."/>
            <person name="Ktari K."/>
            <person name="Nouioui I."/>
            <person name="Morris K."/>
            <person name="Simpson S."/>
            <person name="Abebe-Akele F."/>
            <person name="Thomas K."/>
            <person name="Gtari M."/>
            <person name="Tisa L.S."/>
        </authorList>
    </citation>
    <scope>NUCLEOTIDE SEQUENCE [LARGE SCALE GENOMIC DNA]</scope>
    <source>
        <strain evidence="2">NRRL B-16386</strain>
    </source>
</reference>
<dbReference type="RefSeq" id="WP_076820237.1">
    <property type="nucleotide sequence ID" value="NZ_MOMC01000059.1"/>
</dbReference>
<dbReference type="AlphaFoldDB" id="A0A1V2I551"/>
<evidence type="ECO:0000313" key="1">
    <source>
        <dbReference type="EMBL" id="ONH25504.1"/>
    </source>
</evidence>
<protein>
    <submittedName>
        <fullName evidence="1">Uncharacterized protein</fullName>
    </submittedName>
</protein>
<dbReference type="Proteomes" id="UP000188929">
    <property type="component" value="Unassembled WGS sequence"/>
</dbReference>
<evidence type="ECO:0000313" key="2">
    <source>
        <dbReference type="Proteomes" id="UP000188929"/>
    </source>
</evidence>